<evidence type="ECO:0000313" key="1">
    <source>
        <dbReference type="EnsemblPlants" id="MELO3C033941.2.1"/>
    </source>
</evidence>
<accession>A0A9I9EHP1</accession>
<sequence>MIYSFPYQFSVLFHVQYGDALQKIGIFSRHKTTSEEITSGQTPFLDANFHTSDKCEHIILLLPFSDTVKGLSRNKNSFPMSGCRASGIISN</sequence>
<proteinExistence type="predicted"/>
<reference evidence="1" key="1">
    <citation type="submission" date="2023-03" db="UniProtKB">
        <authorList>
            <consortium name="EnsemblPlants"/>
        </authorList>
    </citation>
    <scope>IDENTIFICATION</scope>
</reference>
<dbReference type="Gramene" id="MELO3C033941.2.1">
    <property type="protein sequence ID" value="MELO3C033941.2.1"/>
    <property type="gene ID" value="MELO3C033941.2"/>
</dbReference>
<name>A0A9I9EHP1_CUCME</name>
<dbReference type="EnsemblPlants" id="MELO3C033941.2.1">
    <property type="protein sequence ID" value="MELO3C033941.2.1"/>
    <property type="gene ID" value="MELO3C033941.2"/>
</dbReference>
<protein>
    <submittedName>
        <fullName evidence="1">Uncharacterized protein</fullName>
    </submittedName>
</protein>
<organism evidence="1">
    <name type="scientific">Cucumis melo</name>
    <name type="common">Muskmelon</name>
    <dbReference type="NCBI Taxonomy" id="3656"/>
    <lineage>
        <taxon>Eukaryota</taxon>
        <taxon>Viridiplantae</taxon>
        <taxon>Streptophyta</taxon>
        <taxon>Embryophyta</taxon>
        <taxon>Tracheophyta</taxon>
        <taxon>Spermatophyta</taxon>
        <taxon>Magnoliopsida</taxon>
        <taxon>eudicotyledons</taxon>
        <taxon>Gunneridae</taxon>
        <taxon>Pentapetalae</taxon>
        <taxon>rosids</taxon>
        <taxon>fabids</taxon>
        <taxon>Cucurbitales</taxon>
        <taxon>Cucurbitaceae</taxon>
        <taxon>Benincaseae</taxon>
        <taxon>Cucumis</taxon>
    </lineage>
</organism>
<dbReference type="AlphaFoldDB" id="A0A9I9EHP1"/>